<feature type="region of interest" description="Disordered" evidence="1">
    <location>
        <begin position="325"/>
        <end position="363"/>
    </location>
</feature>
<dbReference type="RefSeq" id="WP_015346954.1">
    <property type="nucleotide sequence ID" value="NC_020126.1"/>
</dbReference>
<reference evidence="3 4" key="1">
    <citation type="journal article" date="2013" name="Genome Announc.">
        <title>Complete genome sequence of Myxococcus stipitatus strain DSM 14675, a fruiting myxobacterium.</title>
        <authorList>
            <person name="Huntley S."/>
            <person name="Kneip S."/>
            <person name="Treuner-Lange A."/>
            <person name="Sogaard-Andersen L."/>
        </authorList>
    </citation>
    <scope>NUCLEOTIDE SEQUENCE [LARGE SCALE GENOMIC DNA]</scope>
    <source>
        <strain evidence="4">DSM 14675 / JCM 12634 / Mx s8</strain>
    </source>
</reference>
<dbReference type="PROSITE" id="PS51257">
    <property type="entry name" value="PROKAR_LIPOPROTEIN"/>
    <property type="match status" value="1"/>
</dbReference>
<name>L7U1M0_MYXSD</name>
<protein>
    <submittedName>
        <fullName evidence="3">Putative lipoprotein</fullName>
    </submittedName>
</protein>
<gene>
    <name evidence="3" type="ordered locus">MYSTI_01343</name>
</gene>
<accession>L7U1M0</accession>
<feature type="region of interest" description="Disordered" evidence="1">
    <location>
        <begin position="116"/>
        <end position="136"/>
    </location>
</feature>
<dbReference type="PATRIC" id="fig|1278073.3.peg.1398"/>
<keyword evidence="3" id="KW-0449">Lipoprotein</keyword>
<evidence type="ECO:0000313" key="4">
    <source>
        <dbReference type="Proteomes" id="UP000011131"/>
    </source>
</evidence>
<feature type="compositionally biased region" description="Polar residues" evidence="1">
    <location>
        <begin position="333"/>
        <end position="343"/>
    </location>
</feature>
<dbReference type="KEGG" id="msd:MYSTI_01343"/>
<dbReference type="HOGENOM" id="CLU_352259_0_0_7"/>
<keyword evidence="2" id="KW-0732">Signal</keyword>
<dbReference type="AlphaFoldDB" id="L7U1M0"/>
<dbReference type="Proteomes" id="UP000011131">
    <property type="component" value="Chromosome"/>
</dbReference>
<keyword evidence="4" id="KW-1185">Reference proteome</keyword>
<evidence type="ECO:0000313" key="3">
    <source>
        <dbReference type="EMBL" id="AGC42691.1"/>
    </source>
</evidence>
<dbReference type="EMBL" id="CP004025">
    <property type="protein sequence ID" value="AGC42691.1"/>
    <property type="molecule type" value="Genomic_DNA"/>
</dbReference>
<feature type="chain" id="PRO_5003983360" evidence="2">
    <location>
        <begin position="23"/>
        <end position="798"/>
    </location>
</feature>
<sequence>MKTQVQLLSLALLALTACSSGGGGNEDAGTSTVTDVCNSREEALTLPECELKPGEPLERFLVREGETREGDQDWYRIVLPANTSARTLLNVNGVYLAASTAVQLSVSVLEPLAGGGETSLAKKDDKHGQGAPKPVDMVIPLRDDLKGKTLLVLVQDAPQVATQPKFDARNPYRLTMNVLEDKDTNEPNDALAAATPVALSGVAGARSGTASGYLATDNDVDRFTFDLAAGEVAYVNITAPDQGGVPNWRLSYKLLRPGFLTKEEKEDEGEVLPAVRPGVLATARKVKGEHAGKWMLVVQGYRGRTGADVAQGDVNQAYTVDIRALSEQDPNDNKPQPNDSVSYAEQRGLASPSPASSTSFKGRLGHMGDQDWYGVNLPTSTVPTRLRYKLTPLGTGGRYPPLPGNPDRQVLVLTPVTTGANLDEWRNNCVTKPEVCPKGYSESPDVVSLVEGFCRRTDLPTSLCLHSLREETVNNPLFTNLGNFQGVLPVPPHGAQVTYFFNVQTDGTKWSDDKDYQLDVTWEAEDADEVSRFGGLETEQMVTRPMASSATHPVPPDTAEFSVSGRLSHGYGRLRNGQDRVNGFGVRGPTDYDAVPSDVDSYLFTLPSVASPEDRAWLVQWEIQKQQDGGTPHGIALDLTFCDGDATGADGGVQDAGIPGCAAVRVGSRGQQLTLGYRSDALRAWHTRQTDPLSSLQPQYTLEERANSTVVTLAPYACGCLERRFMRGGKMRVEVSASERRSYEDVSYTLRTGYGEYPTSYSRDGGTSVSCPGLDDAGTPTDGGVAGPTGGCAFTRQP</sequence>
<evidence type="ECO:0000256" key="1">
    <source>
        <dbReference type="SAM" id="MobiDB-lite"/>
    </source>
</evidence>
<dbReference type="Gene3D" id="2.60.120.380">
    <property type="match status" value="1"/>
</dbReference>
<evidence type="ECO:0000256" key="2">
    <source>
        <dbReference type="SAM" id="SignalP"/>
    </source>
</evidence>
<dbReference type="STRING" id="1278073.MYSTI_01343"/>
<proteinExistence type="predicted"/>
<organism evidence="3 4">
    <name type="scientific">Myxococcus stipitatus (strain DSM 14675 / JCM 12634 / Mx s8)</name>
    <dbReference type="NCBI Taxonomy" id="1278073"/>
    <lineage>
        <taxon>Bacteria</taxon>
        <taxon>Pseudomonadati</taxon>
        <taxon>Myxococcota</taxon>
        <taxon>Myxococcia</taxon>
        <taxon>Myxococcales</taxon>
        <taxon>Cystobacterineae</taxon>
        <taxon>Myxococcaceae</taxon>
        <taxon>Myxococcus</taxon>
    </lineage>
</organism>
<feature type="signal peptide" evidence="2">
    <location>
        <begin position="1"/>
        <end position="22"/>
    </location>
</feature>